<dbReference type="Proteomes" id="UP001396334">
    <property type="component" value="Unassembled WGS sequence"/>
</dbReference>
<name>A0ABR2U9R7_9ROSI</name>
<proteinExistence type="predicted"/>
<evidence type="ECO:0000313" key="1">
    <source>
        <dbReference type="EMBL" id="KAK9046420.1"/>
    </source>
</evidence>
<comment type="caution">
    <text evidence="1">The sequence shown here is derived from an EMBL/GenBank/DDBJ whole genome shotgun (WGS) entry which is preliminary data.</text>
</comment>
<organism evidence="1 2">
    <name type="scientific">Hibiscus sabdariffa</name>
    <name type="common">roselle</name>
    <dbReference type="NCBI Taxonomy" id="183260"/>
    <lineage>
        <taxon>Eukaryota</taxon>
        <taxon>Viridiplantae</taxon>
        <taxon>Streptophyta</taxon>
        <taxon>Embryophyta</taxon>
        <taxon>Tracheophyta</taxon>
        <taxon>Spermatophyta</taxon>
        <taxon>Magnoliopsida</taxon>
        <taxon>eudicotyledons</taxon>
        <taxon>Gunneridae</taxon>
        <taxon>Pentapetalae</taxon>
        <taxon>rosids</taxon>
        <taxon>malvids</taxon>
        <taxon>Malvales</taxon>
        <taxon>Malvaceae</taxon>
        <taxon>Malvoideae</taxon>
        <taxon>Hibiscus</taxon>
    </lineage>
</organism>
<reference evidence="1 2" key="1">
    <citation type="journal article" date="2024" name="G3 (Bethesda)">
        <title>Genome assembly of Hibiscus sabdariffa L. provides insights into metabolisms of medicinal natural products.</title>
        <authorList>
            <person name="Kim T."/>
        </authorList>
    </citation>
    <scope>NUCLEOTIDE SEQUENCE [LARGE SCALE GENOMIC DNA]</scope>
    <source>
        <strain evidence="1">TK-2024</strain>
        <tissue evidence="1">Old leaves</tissue>
    </source>
</reference>
<gene>
    <name evidence="1" type="ORF">V6N11_052308</name>
</gene>
<sequence length="92" mass="10642">MEQLFGVSVTQGILKFTLVMDCSQNASVGYNQYECADEMTSENITFTCGETNEKWQEIWNDSSVLLPFILYNPMNMKLLEEEEAKELMRVRS</sequence>
<dbReference type="EMBL" id="JBBPBN010000001">
    <property type="protein sequence ID" value="KAK9046420.1"/>
    <property type="molecule type" value="Genomic_DNA"/>
</dbReference>
<protein>
    <submittedName>
        <fullName evidence="1">Uncharacterized protein</fullName>
    </submittedName>
</protein>
<evidence type="ECO:0000313" key="2">
    <source>
        <dbReference type="Proteomes" id="UP001396334"/>
    </source>
</evidence>
<keyword evidence="2" id="KW-1185">Reference proteome</keyword>
<accession>A0ABR2U9R7</accession>